<evidence type="ECO:0000313" key="3">
    <source>
        <dbReference type="Proteomes" id="UP001172082"/>
    </source>
</evidence>
<keyword evidence="3" id="KW-1185">Reference proteome</keyword>
<accession>A0ABT8KWB3</accession>
<name>A0ABT8KWB3_9BACT</name>
<gene>
    <name evidence="2" type="ORF">QQ008_27030</name>
</gene>
<dbReference type="RefSeq" id="WP_346755095.1">
    <property type="nucleotide sequence ID" value="NZ_JAUJEA010000015.1"/>
</dbReference>
<sequence length="460" mass="51743">MKNFILLLMLIWFVSPSLSAQDDGWKNLFNGKNLKGWKQLNGQAEYKVEDGVIVGVSVPNTPNSFLSTKKDYQDFILELEVKVDPLLNSGIQIRSNSIPDYRNGSVHGYQVELDPSNRAWSGGIYDESRRGWIYNLARNEEGSKAFKNGEWNKVHIEAIGNTIRTWINGVQCANLVDDLTSSGFIGLQVHGIGNDQKKVGKTVQWKNVRIKTENLDESRWEVGNAPEINYVANVLTEAEKKQGWKLLWDGKTTNGWRGSKLDHFPKGGWKIENGELSVLASGGAESENGGDIITTDVYSDFELIVDFKITEGANSGIKYFVLPDLNKEQRGSSIGPEFQILDDNKHPDAKKGVAGNRTLGSLYDLITAANLSEPNRTTKRVKGTGQWNRARIVAKGSRVEHWLNNIKVVEYERGTQMYRALVAYSKYKVWPNFGEAKKGHILLQDHGDRVSFRNIKIREL</sequence>
<dbReference type="Proteomes" id="UP001172082">
    <property type="component" value="Unassembled WGS sequence"/>
</dbReference>
<reference evidence="2" key="1">
    <citation type="submission" date="2023-06" db="EMBL/GenBank/DDBJ databases">
        <title>Genomic of Parafulvivirga corallium.</title>
        <authorList>
            <person name="Wang G."/>
        </authorList>
    </citation>
    <scope>NUCLEOTIDE SEQUENCE</scope>
    <source>
        <strain evidence="2">BMA10</strain>
    </source>
</reference>
<dbReference type="InterPro" id="IPR010496">
    <property type="entry name" value="AL/BT2_dom"/>
</dbReference>
<evidence type="ECO:0000313" key="2">
    <source>
        <dbReference type="EMBL" id="MDN5205072.1"/>
    </source>
</evidence>
<dbReference type="EMBL" id="JAUJEA010000015">
    <property type="protein sequence ID" value="MDN5205072.1"/>
    <property type="molecule type" value="Genomic_DNA"/>
</dbReference>
<feature type="domain" description="3-keto-alpha-glucoside-1,2-lyase/3-keto-2-hydroxy-glucal hydratase" evidence="1">
    <location>
        <begin position="24"/>
        <end position="211"/>
    </location>
</feature>
<evidence type="ECO:0000259" key="1">
    <source>
        <dbReference type="Pfam" id="PF06439"/>
    </source>
</evidence>
<dbReference type="Gene3D" id="2.60.120.560">
    <property type="entry name" value="Exo-inulinase, domain 1"/>
    <property type="match status" value="2"/>
</dbReference>
<proteinExistence type="predicted"/>
<dbReference type="Pfam" id="PF06439">
    <property type="entry name" value="3keto-disac_hyd"/>
    <property type="match status" value="2"/>
</dbReference>
<organism evidence="2 3">
    <name type="scientific">Splendidivirga corallicola</name>
    <dbReference type="NCBI Taxonomy" id="3051826"/>
    <lineage>
        <taxon>Bacteria</taxon>
        <taxon>Pseudomonadati</taxon>
        <taxon>Bacteroidota</taxon>
        <taxon>Cytophagia</taxon>
        <taxon>Cytophagales</taxon>
        <taxon>Splendidivirgaceae</taxon>
        <taxon>Splendidivirga</taxon>
    </lineage>
</organism>
<protein>
    <submittedName>
        <fullName evidence="2">DUF1080 domain-containing protein</fullName>
    </submittedName>
</protein>
<comment type="caution">
    <text evidence="2">The sequence shown here is derived from an EMBL/GenBank/DDBJ whole genome shotgun (WGS) entry which is preliminary data.</text>
</comment>
<feature type="domain" description="3-keto-alpha-glucoside-1,2-lyase/3-keto-2-hydroxy-glucal hydratase" evidence="1">
    <location>
        <begin position="243"/>
        <end position="458"/>
    </location>
</feature>